<organism evidence="2 3">
    <name type="scientific">Thermocrinis albus (strain DSM 14484 / JCM 11386 / HI 11/12)</name>
    <dbReference type="NCBI Taxonomy" id="638303"/>
    <lineage>
        <taxon>Bacteria</taxon>
        <taxon>Pseudomonadati</taxon>
        <taxon>Aquificota</taxon>
        <taxon>Aquificia</taxon>
        <taxon>Aquificales</taxon>
        <taxon>Aquificaceae</taxon>
        <taxon>Thermocrinis</taxon>
    </lineage>
</organism>
<feature type="transmembrane region" description="Helical" evidence="1">
    <location>
        <begin position="38"/>
        <end position="60"/>
    </location>
</feature>
<dbReference type="STRING" id="638303.Thal_0088"/>
<gene>
    <name evidence="2" type="ordered locus">Thal_0088</name>
</gene>
<dbReference type="HOGENOM" id="CLU_1916105_0_0_0"/>
<evidence type="ECO:0000313" key="3">
    <source>
        <dbReference type="Proteomes" id="UP000002043"/>
    </source>
</evidence>
<dbReference type="Proteomes" id="UP000002043">
    <property type="component" value="Chromosome"/>
</dbReference>
<keyword evidence="1" id="KW-0472">Membrane</keyword>
<evidence type="ECO:0008006" key="4">
    <source>
        <dbReference type="Google" id="ProtNLM"/>
    </source>
</evidence>
<feature type="transmembrane region" description="Helical" evidence="1">
    <location>
        <begin position="80"/>
        <end position="98"/>
    </location>
</feature>
<protein>
    <recommendedName>
        <fullName evidence="4">Cytochrome c assembly protein domain-containing protein</fullName>
    </recommendedName>
</protein>
<keyword evidence="3" id="KW-1185">Reference proteome</keyword>
<feature type="transmembrane region" description="Helical" evidence="1">
    <location>
        <begin position="6"/>
        <end position="26"/>
    </location>
</feature>
<evidence type="ECO:0000313" key="2">
    <source>
        <dbReference type="EMBL" id="ADC88725.1"/>
    </source>
</evidence>
<accession>D3SNI8</accession>
<sequence>MIFLHPLFAYTTLMVAVLTFVLYLLGTSLLRNTPAVRYALYSNLLLLVLALFSVLTGFSVAGVPLVQSKVPWLWGFPHQWNGVLLLIFSLLTFVYFWFKEDKAGKLGFMLAFLGLFLAMVQFITGWMIRLVFFD</sequence>
<dbReference type="KEGG" id="tal:Thal_0088"/>
<dbReference type="RefSeq" id="WP_012991132.1">
    <property type="nucleotide sequence ID" value="NC_013894.1"/>
</dbReference>
<feature type="transmembrane region" description="Helical" evidence="1">
    <location>
        <begin position="110"/>
        <end position="132"/>
    </location>
</feature>
<proteinExistence type="predicted"/>
<name>D3SNI8_THEAH</name>
<evidence type="ECO:0000256" key="1">
    <source>
        <dbReference type="SAM" id="Phobius"/>
    </source>
</evidence>
<dbReference type="EMBL" id="CP001931">
    <property type="protein sequence ID" value="ADC88725.1"/>
    <property type="molecule type" value="Genomic_DNA"/>
</dbReference>
<keyword evidence="1" id="KW-0812">Transmembrane</keyword>
<reference evidence="3" key="1">
    <citation type="journal article" date="2010" name="Stand. Genomic Sci.">
        <title>Complete genome sequence of Thermocrinis albus type strain (HI 11/12T).</title>
        <authorList>
            <person name="Wirth R."/>
            <person name="Sikorski J."/>
            <person name="Brambilla E."/>
            <person name="Misra M."/>
            <person name="Lapidus A."/>
            <person name="Copeland A."/>
            <person name="Nolan M."/>
            <person name="Lucas S."/>
            <person name="Chen F."/>
            <person name="Tice H."/>
            <person name="Cheng J.F."/>
            <person name="Han C."/>
            <person name="Detter J.C."/>
            <person name="Tapia R."/>
            <person name="Bruce D."/>
            <person name="Goodwin L."/>
            <person name="Pitluck S."/>
            <person name="Pati A."/>
            <person name="Anderson I."/>
            <person name="Ivanova N."/>
            <person name="Mavromatis K."/>
            <person name="Mikhailova N."/>
            <person name="Chen A."/>
            <person name="Palaniappan K."/>
            <person name="Bilek Y."/>
            <person name="Hader T."/>
            <person name="Land M."/>
            <person name="Hauser L."/>
            <person name="Chang Y.J."/>
            <person name="Jeffries C.D."/>
            <person name="Tindall B.J."/>
            <person name="Rohde M."/>
            <person name="Goker M."/>
            <person name="Bristow J."/>
            <person name="Eisen J.A."/>
            <person name="Markowitz V."/>
            <person name="Hugenholtz P."/>
            <person name="Kyrpides N.C."/>
            <person name="Klenk H.P."/>
        </authorList>
    </citation>
    <scope>NUCLEOTIDE SEQUENCE [LARGE SCALE GENOMIC DNA]</scope>
    <source>
        <strain evidence="3">DSM 14484 / JCM 11386 / HI 11/12</strain>
    </source>
</reference>
<dbReference type="AlphaFoldDB" id="D3SNI8"/>
<keyword evidence="1" id="KW-1133">Transmembrane helix</keyword>